<reference evidence="4" key="1">
    <citation type="submission" date="2022-11" db="EMBL/GenBank/DDBJ databases">
        <title>Hoeflea poritis sp. nov., isolated from scleractinian coral Porites lutea.</title>
        <authorList>
            <person name="Zhang G."/>
            <person name="Wei Q."/>
            <person name="Cai L."/>
        </authorList>
    </citation>
    <scope>NUCLEOTIDE SEQUENCE</scope>
    <source>
        <strain evidence="4">E7-10</strain>
    </source>
</reference>
<dbReference type="InterPro" id="IPR029045">
    <property type="entry name" value="ClpP/crotonase-like_dom_sf"/>
</dbReference>
<dbReference type="Gene3D" id="1.10.12.10">
    <property type="entry name" value="Lyase 2-enoyl-coa Hydratase, Chain A, domain 2"/>
    <property type="match status" value="1"/>
</dbReference>
<dbReference type="PROSITE" id="PS00166">
    <property type="entry name" value="ENOYL_COA_HYDRATASE"/>
    <property type="match status" value="1"/>
</dbReference>
<proteinExistence type="inferred from homology"/>
<dbReference type="InterPro" id="IPR018376">
    <property type="entry name" value="Enoyl-CoA_hyd/isom_CS"/>
</dbReference>
<accession>A0ABT4VI65</accession>
<sequence>MTDGKIKTSSPRDGVLMIVMERPEKRNALTPDMITALHDAFDRADADHDTRVIVLTGAGDTAFCAGHDIKAIEPGDLGHLYEEEHMRVFLRPRDTMKPVIAAINGSAYAGGFCLAIASDIRLATPKATFAVPGARLGIVPIAGQSSRLPHLLPAAIVNEMVMTGAPLTSSRAHHFGFVNEVVAGDELVDRALAMAATMTKLSPFALQSYKRIAQTTLYGSVSEADAMEYWLAMAAGQGADVREGLAAFAERREPRFTGARNTPS</sequence>
<dbReference type="SUPFAM" id="SSF52096">
    <property type="entry name" value="ClpP/crotonase"/>
    <property type="match status" value="1"/>
</dbReference>
<protein>
    <submittedName>
        <fullName evidence="4">Enoyl-CoA hydratase/isomerase family protein</fullName>
    </submittedName>
</protein>
<evidence type="ECO:0000256" key="2">
    <source>
        <dbReference type="ARBA" id="ARBA00023239"/>
    </source>
</evidence>
<dbReference type="InterPro" id="IPR014748">
    <property type="entry name" value="Enoyl-CoA_hydra_C"/>
</dbReference>
<evidence type="ECO:0000256" key="3">
    <source>
        <dbReference type="RuleBase" id="RU003707"/>
    </source>
</evidence>
<dbReference type="CDD" id="cd06558">
    <property type="entry name" value="crotonase-like"/>
    <property type="match status" value="1"/>
</dbReference>
<name>A0ABT4VI65_9HYPH</name>
<gene>
    <name evidence="4" type="ORF">OOZ53_03485</name>
</gene>
<dbReference type="RefSeq" id="WP_271087923.1">
    <property type="nucleotide sequence ID" value="NZ_JAPJZH010000002.1"/>
</dbReference>
<keyword evidence="2" id="KW-0456">Lyase</keyword>
<dbReference type="Gene3D" id="3.90.226.10">
    <property type="entry name" value="2-enoyl-CoA Hydratase, Chain A, domain 1"/>
    <property type="match status" value="1"/>
</dbReference>
<dbReference type="InterPro" id="IPR001753">
    <property type="entry name" value="Enoyl-CoA_hydra/iso"/>
</dbReference>
<dbReference type="Pfam" id="PF00378">
    <property type="entry name" value="ECH_1"/>
    <property type="match status" value="1"/>
</dbReference>
<dbReference type="PANTHER" id="PTHR11941:SF54">
    <property type="entry name" value="ENOYL-COA HYDRATASE, MITOCHONDRIAL"/>
    <property type="match status" value="1"/>
</dbReference>
<evidence type="ECO:0000256" key="1">
    <source>
        <dbReference type="ARBA" id="ARBA00005254"/>
    </source>
</evidence>
<comment type="caution">
    <text evidence="4">The sequence shown here is derived from an EMBL/GenBank/DDBJ whole genome shotgun (WGS) entry which is preliminary data.</text>
</comment>
<dbReference type="EMBL" id="JAPJZH010000002">
    <property type="protein sequence ID" value="MDA4844393.1"/>
    <property type="molecule type" value="Genomic_DNA"/>
</dbReference>
<evidence type="ECO:0000313" key="5">
    <source>
        <dbReference type="Proteomes" id="UP001148313"/>
    </source>
</evidence>
<keyword evidence="5" id="KW-1185">Reference proteome</keyword>
<dbReference type="PANTHER" id="PTHR11941">
    <property type="entry name" value="ENOYL-COA HYDRATASE-RELATED"/>
    <property type="match status" value="1"/>
</dbReference>
<comment type="similarity">
    <text evidence="1 3">Belongs to the enoyl-CoA hydratase/isomerase family.</text>
</comment>
<evidence type="ECO:0000313" key="4">
    <source>
        <dbReference type="EMBL" id="MDA4844393.1"/>
    </source>
</evidence>
<dbReference type="Proteomes" id="UP001148313">
    <property type="component" value="Unassembled WGS sequence"/>
</dbReference>
<organism evidence="4 5">
    <name type="scientific">Hoeflea poritis</name>
    <dbReference type="NCBI Taxonomy" id="2993659"/>
    <lineage>
        <taxon>Bacteria</taxon>
        <taxon>Pseudomonadati</taxon>
        <taxon>Pseudomonadota</taxon>
        <taxon>Alphaproteobacteria</taxon>
        <taxon>Hyphomicrobiales</taxon>
        <taxon>Rhizobiaceae</taxon>
        <taxon>Hoeflea</taxon>
    </lineage>
</organism>